<evidence type="ECO:0000259" key="1">
    <source>
        <dbReference type="PROSITE" id="PS51833"/>
    </source>
</evidence>
<accession>A0A1G5PZH4</accession>
<dbReference type="Gene3D" id="1.10.3210.10">
    <property type="entry name" value="Hypothetical protein af1432"/>
    <property type="match status" value="1"/>
</dbReference>
<evidence type="ECO:0000313" key="2">
    <source>
        <dbReference type="EMBL" id="SCZ54620.1"/>
    </source>
</evidence>
<dbReference type="Proteomes" id="UP000199648">
    <property type="component" value="Unassembled WGS sequence"/>
</dbReference>
<dbReference type="SUPFAM" id="SSF55826">
    <property type="entry name" value="YbaK/ProRS associated domain"/>
    <property type="match status" value="1"/>
</dbReference>
<dbReference type="GO" id="GO:0002161">
    <property type="term" value="F:aminoacyl-tRNA deacylase activity"/>
    <property type="evidence" value="ECO:0007669"/>
    <property type="project" value="InterPro"/>
</dbReference>
<dbReference type="Gene3D" id="3.90.960.10">
    <property type="entry name" value="YbaK/aminoacyl-tRNA synthetase-associated domain"/>
    <property type="match status" value="1"/>
</dbReference>
<protein>
    <submittedName>
        <fullName evidence="2">HD-like signal output (HDOD) domain, no enzymatic activity</fullName>
    </submittedName>
</protein>
<dbReference type="AlphaFoldDB" id="A0A1G5PZH4"/>
<dbReference type="PROSITE" id="PS51833">
    <property type="entry name" value="HDOD"/>
    <property type="match status" value="1"/>
</dbReference>
<dbReference type="InterPro" id="IPR013976">
    <property type="entry name" value="HDOD"/>
</dbReference>
<gene>
    <name evidence="2" type="ORF">SAMN03097708_01000</name>
</gene>
<dbReference type="InterPro" id="IPR052340">
    <property type="entry name" value="RNase_Y/CdgJ"/>
</dbReference>
<dbReference type="PANTHER" id="PTHR33525:SF3">
    <property type="entry name" value="RIBONUCLEASE Y"/>
    <property type="match status" value="1"/>
</dbReference>
<dbReference type="RefSeq" id="WP_092993383.1">
    <property type="nucleotide sequence ID" value="NZ_FMWD01000003.1"/>
</dbReference>
<dbReference type="InterPro" id="IPR007214">
    <property type="entry name" value="YbaK/aa-tRNA-synth-assoc-dom"/>
</dbReference>
<sequence>MKIPKRILTYLAEKRGQYKVRVTETTGSFDETLAAAGLPGERVARAVLLVSVEKTGRSAVLAIIPADRKPDLERLSRMLKREMRIGTDAEVRKLFPGCDSRAIPPLAAPFGLRAIQDSRLNGCETVYFTSGRPGVFIRADRDTFARLQADSWRRHVISRCDRADAGVENYREAVRRRVESVTELPAMPGIASEITRLRKNPYSHASELAAVIEQDPSLSAQLIRYATSPLYGYQGKVESVEQAIVQVLGMDFVYESAFGLVLGKTFRNAKVGPVGLNAFWRHAVHTGTLTQALSNAIDYNRRPSPGVAYLAGLLHNFGFLLLGHLFPEQFKRLNRAMQESSERPLRELERETVGVSHTELGLWLMNAWDMPVEIMEAVREHHNANYHSRYSVYPNLVYVANALLKRHGIGESATTEVSDMMLERLGLNRIQAEVALATVMEDNEGLDYIAQQMAA</sequence>
<proteinExistence type="predicted"/>
<dbReference type="InterPro" id="IPR036754">
    <property type="entry name" value="YbaK/aa-tRNA-synt-asso_dom_sf"/>
</dbReference>
<dbReference type="Pfam" id="PF04073">
    <property type="entry name" value="tRNA_edit"/>
    <property type="match status" value="1"/>
</dbReference>
<reference evidence="2 3" key="1">
    <citation type="submission" date="2016-10" db="EMBL/GenBank/DDBJ databases">
        <authorList>
            <person name="de Groot N.N."/>
        </authorList>
    </citation>
    <scope>NUCLEOTIDE SEQUENCE [LARGE SCALE GENOMIC DNA]</scope>
    <source>
        <strain evidence="2 3">HLD2</strain>
    </source>
</reference>
<dbReference type="STRING" id="415747.SAMN03097708_01000"/>
<dbReference type="SUPFAM" id="SSF109604">
    <property type="entry name" value="HD-domain/PDEase-like"/>
    <property type="match status" value="1"/>
</dbReference>
<evidence type="ECO:0000313" key="3">
    <source>
        <dbReference type="Proteomes" id="UP000199648"/>
    </source>
</evidence>
<organism evidence="2 3">
    <name type="scientific">Thiohalomonas denitrificans</name>
    <dbReference type="NCBI Taxonomy" id="415747"/>
    <lineage>
        <taxon>Bacteria</taxon>
        <taxon>Pseudomonadati</taxon>
        <taxon>Pseudomonadota</taxon>
        <taxon>Gammaproteobacteria</taxon>
        <taxon>Thiohalomonadales</taxon>
        <taxon>Thiohalomonadaceae</taxon>
        <taxon>Thiohalomonas</taxon>
    </lineage>
</organism>
<dbReference type="InterPro" id="IPR014627">
    <property type="entry name" value="UCP036888_HDGYP-like"/>
</dbReference>
<feature type="domain" description="HDOD" evidence="1">
    <location>
        <begin position="184"/>
        <end position="384"/>
    </location>
</feature>
<dbReference type="Pfam" id="PF08668">
    <property type="entry name" value="HDOD"/>
    <property type="match status" value="1"/>
</dbReference>
<dbReference type="PIRSF" id="PIRSF036888">
    <property type="entry name" value="HDGYPm_UCP036888"/>
    <property type="match status" value="1"/>
</dbReference>
<dbReference type="EMBL" id="FMWD01000003">
    <property type="protein sequence ID" value="SCZ54620.1"/>
    <property type="molecule type" value="Genomic_DNA"/>
</dbReference>
<keyword evidence="3" id="KW-1185">Reference proteome</keyword>
<dbReference type="PANTHER" id="PTHR33525">
    <property type="match status" value="1"/>
</dbReference>
<name>A0A1G5PZH4_9GAMM</name>
<dbReference type="OrthoDB" id="7001648at2"/>